<dbReference type="Proteomes" id="UP000289340">
    <property type="component" value="Chromosome 10"/>
</dbReference>
<dbReference type="PANTHER" id="PTHR12972">
    <property type="entry name" value="DOWNSTREAM NEIGHBOR OF SON"/>
    <property type="match status" value="1"/>
</dbReference>
<evidence type="ECO:0000313" key="6">
    <source>
        <dbReference type="EMBL" id="RZB88402.1"/>
    </source>
</evidence>
<keyword evidence="7" id="KW-1185">Reference proteome</keyword>
<name>A0A445IQP3_GLYSO</name>
<dbReference type="GO" id="GO:0005634">
    <property type="term" value="C:nucleus"/>
    <property type="evidence" value="ECO:0007669"/>
    <property type="project" value="UniProtKB-SubCell"/>
</dbReference>
<protein>
    <submittedName>
        <fullName evidence="6">Uncharacterized protein</fullName>
    </submittedName>
</protein>
<gene>
    <name evidence="6" type="ORF">D0Y65_027728</name>
</gene>
<sequence length="140" mass="14827">MAKVAKPSSVPSSSHQLGSGPLKTGSMARKKTPSELRTRRLRSFSDVDNSPESLLAFSGNNNVHALYDFLLNYSFVTEPSSIGLNVALKSTCEKPESKAAGSESLQDHGSTFGIPEAVVTSRLCSCSLKGVSTLSGMRTC</sequence>
<evidence type="ECO:0000256" key="3">
    <source>
        <dbReference type="ARBA" id="ARBA00023242"/>
    </source>
</evidence>
<feature type="region of interest" description="Disordered" evidence="5">
    <location>
        <begin position="1"/>
        <end position="43"/>
    </location>
</feature>
<keyword evidence="3" id="KW-0539">Nucleus</keyword>
<dbReference type="PANTHER" id="PTHR12972:SF0">
    <property type="entry name" value="PROTEIN DOWNSTREAM NEIGHBOR OF SON"/>
    <property type="match status" value="1"/>
</dbReference>
<dbReference type="EMBL" id="QZWG01000010">
    <property type="protein sequence ID" value="RZB88402.1"/>
    <property type="molecule type" value="Genomic_DNA"/>
</dbReference>
<dbReference type="GO" id="GO:0033260">
    <property type="term" value="P:nuclear DNA replication"/>
    <property type="evidence" value="ECO:0007669"/>
    <property type="project" value="TreeGrafter"/>
</dbReference>
<evidence type="ECO:0000256" key="5">
    <source>
        <dbReference type="SAM" id="MobiDB-lite"/>
    </source>
</evidence>
<keyword evidence="2" id="KW-0217">Developmental protein</keyword>
<dbReference type="AlphaFoldDB" id="A0A445IQP3"/>
<comment type="caution">
    <text evidence="6">The sequence shown here is derived from an EMBL/GenBank/DDBJ whole genome shotgun (WGS) entry which is preliminary data.</text>
</comment>
<proteinExistence type="inferred from homology"/>
<organism evidence="6 7">
    <name type="scientific">Glycine soja</name>
    <name type="common">Wild soybean</name>
    <dbReference type="NCBI Taxonomy" id="3848"/>
    <lineage>
        <taxon>Eukaryota</taxon>
        <taxon>Viridiplantae</taxon>
        <taxon>Streptophyta</taxon>
        <taxon>Embryophyta</taxon>
        <taxon>Tracheophyta</taxon>
        <taxon>Spermatophyta</taxon>
        <taxon>Magnoliopsida</taxon>
        <taxon>eudicotyledons</taxon>
        <taxon>Gunneridae</taxon>
        <taxon>Pentapetalae</taxon>
        <taxon>rosids</taxon>
        <taxon>fabids</taxon>
        <taxon>Fabales</taxon>
        <taxon>Fabaceae</taxon>
        <taxon>Papilionoideae</taxon>
        <taxon>50 kb inversion clade</taxon>
        <taxon>NPAAA clade</taxon>
        <taxon>indigoferoid/millettioid clade</taxon>
        <taxon>Phaseoleae</taxon>
        <taxon>Glycine</taxon>
        <taxon>Glycine subgen. Soja</taxon>
    </lineage>
</organism>
<evidence type="ECO:0000256" key="2">
    <source>
        <dbReference type="ARBA" id="ARBA00022473"/>
    </source>
</evidence>
<comment type="similarity">
    <text evidence="4">Belongs to the DONSON family.</text>
</comment>
<evidence type="ECO:0000256" key="4">
    <source>
        <dbReference type="ARBA" id="ARBA00025806"/>
    </source>
</evidence>
<dbReference type="EMBL" id="QZWG01000010">
    <property type="protein sequence ID" value="RZB88401.1"/>
    <property type="molecule type" value="Genomic_DNA"/>
</dbReference>
<reference evidence="6 7" key="1">
    <citation type="submission" date="2018-09" db="EMBL/GenBank/DDBJ databases">
        <title>A high-quality reference genome of wild soybean provides a powerful tool to mine soybean genomes.</title>
        <authorList>
            <person name="Xie M."/>
            <person name="Chung C.Y.L."/>
            <person name="Li M.-W."/>
            <person name="Wong F.-L."/>
            <person name="Chan T.-F."/>
            <person name="Lam H.-M."/>
        </authorList>
    </citation>
    <scope>NUCLEOTIDE SEQUENCE [LARGE SCALE GENOMIC DNA]</scope>
    <source>
        <strain evidence="7">cv. W05</strain>
        <tissue evidence="6">Hypocotyl of etiolated seedlings</tissue>
    </source>
</reference>
<evidence type="ECO:0000313" key="7">
    <source>
        <dbReference type="Proteomes" id="UP000289340"/>
    </source>
</evidence>
<comment type="subcellular location">
    <subcellularLocation>
        <location evidence="1">Nucleus</location>
    </subcellularLocation>
</comment>
<accession>A0A445IQP3</accession>
<dbReference type="InterPro" id="IPR024861">
    <property type="entry name" value="Donson"/>
</dbReference>
<feature type="compositionally biased region" description="Low complexity" evidence="5">
    <location>
        <begin position="1"/>
        <end position="14"/>
    </location>
</feature>
<evidence type="ECO:0000256" key="1">
    <source>
        <dbReference type="ARBA" id="ARBA00004123"/>
    </source>
</evidence>